<gene>
    <name evidence="2" type="ORF">UNLARM2_0040</name>
</gene>
<evidence type="ECO:0008006" key="4">
    <source>
        <dbReference type="Google" id="ProtNLM"/>
    </source>
</evidence>
<reference evidence="2 3" key="1">
    <citation type="journal article" date="2009" name="Genome Biol.">
        <title>Community-wide analysis of microbial genome sequence signatures.</title>
        <authorList>
            <person name="Dick G.J."/>
            <person name="Andersson A.F."/>
            <person name="Baker B.J."/>
            <person name="Simmons S.L."/>
            <person name="Thomas B.C."/>
            <person name="Yelton A.P."/>
            <person name="Banfield J.F."/>
        </authorList>
    </citation>
    <scope>NUCLEOTIDE SEQUENCE [LARGE SCALE GENOMIC DNA]</scope>
    <source>
        <strain evidence="2">ARMAN-2</strain>
    </source>
</reference>
<accession>C7DG36</accession>
<dbReference type="AlphaFoldDB" id="C7DG36"/>
<reference evidence="2 3" key="2">
    <citation type="journal article" date="2010" name="Proc. Natl. Acad. Sci. U.S.A.">
        <title>Enigmatic, ultrasmall, uncultivated Archaea.</title>
        <authorList>
            <person name="Baker B.J."/>
            <person name="Comolli L.R."/>
            <person name="Dick G.J."/>
            <person name="Hauser L.J."/>
            <person name="Hyatt D."/>
            <person name="Dill B.D."/>
            <person name="Land M.L."/>
            <person name="Verberkmoes N.C."/>
            <person name="Hettich R.L."/>
            <person name="Banfield J.F."/>
        </authorList>
    </citation>
    <scope>NUCLEOTIDE SEQUENCE [LARGE SCALE GENOMIC DNA]</scope>
    <source>
        <strain evidence="2">ARMAN-2</strain>
    </source>
</reference>
<keyword evidence="1" id="KW-0812">Transmembrane</keyword>
<evidence type="ECO:0000313" key="3">
    <source>
        <dbReference type="Proteomes" id="UP000332487"/>
    </source>
</evidence>
<evidence type="ECO:0000256" key="1">
    <source>
        <dbReference type="SAM" id="Phobius"/>
    </source>
</evidence>
<organism evidence="2 3">
    <name type="scientific">Candidatus Micrarchaeum acidiphilum ARMAN-2</name>
    <dbReference type="NCBI Taxonomy" id="425595"/>
    <lineage>
        <taxon>Archaea</taxon>
        <taxon>Candidatus Micrarchaeota</taxon>
        <taxon>Candidatus Micrarchaeia</taxon>
        <taxon>Candidatus Micrarchaeales</taxon>
        <taxon>Candidatus Micrarchaeaceae</taxon>
        <taxon>Candidatus Micrarchaeum</taxon>
    </lineage>
</organism>
<keyword evidence="3" id="KW-1185">Reference proteome</keyword>
<sequence length="361" mass="41029">MDGEIVYMFIYNTGTRFTDDQLRGLLKNQEDFSKYEYQKPTPEEIPTFTVPSIFNLRDETIEFGKSPRRIRAQASIYNTGSFSIRLRYTFSGLGVKDIYELTFDPAFGKAISDLSIKEKSKIEKNLSKIAGIEVSQIKETYRFYHLNARIGDVLPANGKAVAGLLIDEQNYGSISDAYANDTLKKSISYTDADAVLVGWEAAVMVDTAPSYEHELLVAEIANVQLLEMMVYHDRIAKVIKSTESAGSTLSKRGLRSKELARTNRSLGESYNRIRDMINSVNDTVSGFGEWYLLKLYSLYDDVFKISAWRDSLEEDMDLIDKRRAIISDAIRSDRDEFLEIIVILLIVVEVVVEVIFLLSTR</sequence>
<keyword evidence="1" id="KW-1133">Transmembrane helix</keyword>
<name>C7DG36_MICA2</name>
<proteinExistence type="predicted"/>
<dbReference type="EMBL" id="GG697236">
    <property type="protein sequence ID" value="EET90506.1"/>
    <property type="molecule type" value="Genomic_DNA"/>
</dbReference>
<protein>
    <recommendedName>
        <fullName evidence="4">DUF155 domain-containing protein</fullName>
    </recommendedName>
</protein>
<dbReference type="Proteomes" id="UP000332487">
    <property type="component" value="Unassembled WGS sequence"/>
</dbReference>
<feature type="transmembrane region" description="Helical" evidence="1">
    <location>
        <begin position="337"/>
        <end position="358"/>
    </location>
</feature>
<evidence type="ECO:0000313" key="2">
    <source>
        <dbReference type="EMBL" id="EET90506.1"/>
    </source>
</evidence>
<keyword evidence="1" id="KW-0472">Membrane</keyword>